<keyword evidence="1" id="KW-0812">Transmembrane</keyword>
<sequence>MSSAVDADRVRREILDEGAGGRPYLLRDARVTGELRLDGAGIRRAVRFEGCRFDGPVTLEGASTLAFELVDCVLPGLRASTAHVGGRLDLRRSAVGETDGLGSAVDLVHADVAGGLRLDGAHLIAPGRTALEGGGLVTRGGVFCEDGFVAEGEVSFPGAELTGGLWMRGARITVGDRERFAFHGDALKASTVRLSHGFRADGRVRLRGVRAEDLVSFNDAELLGSGSSLMCVGMQVGALDLRFARRPAGSVNLRTAHASRLQDDPATWPLSLGLDGLTYDWLGETAATRREDLTDRLAWLGRQPVYAPQPYEQLASHYRRSGHEDEARRVLLVRERCRRATLGPAGRTWGWLLDGVVGYGYRPWLAGLWLALLTLIASLVFDAYTPVPNKPGEGAPFNPVVYTLDLLVPVGGLGMRGDWHWTEAGVQALAYGLVGVGWILTTAVVAGVTRTLSRG</sequence>
<gene>
    <name evidence="2" type="ORF">PO587_29500</name>
</gene>
<accession>A0ABT5G1J2</accession>
<evidence type="ECO:0000313" key="2">
    <source>
        <dbReference type="EMBL" id="MDC2958587.1"/>
    </source>
</evidence>
<keyword evidence="1" id="KW-0472">Membrane</keyword>
<protein>
    <submittedName>
        <fullName evidence="2">Oxidoreductase</fullName>
    </submittedName>
</protein>
<keyword evidence="1" id="KW-1133">Transmembrane helix</keyword>
<dbReference type="Proteomes" id="UP001221328">
    <property type="component" value="Unassembled WGS sequence"/>
</dbReference>
<feature type="transmembrane region" description="Helical" evidence="1">
    <location>
        <begin position="428"/>
        <end position="449"/>
    </location>
</feature>
<comment type="caution">
    <text evidence="2">The sequence shown here is derived from an EMBL/GenBank/DDBJ whole genome shotgun (WGS) entry which is preliminary data.</text>
</comment>
<dbReference type="EMBL" id="JAQOSK010000013">
    <property type="protein sequence ID" value="MDC2958587.1"/>
    <property type="molecule type" value="Genomic_DNA"/>
</dbReference>
<keyword evidence="3" id="KW-1185">Reference proteome</keyword>
<evidence type="ECO:0000313" key="3">
    <source>
        <dbReference type="Proteomes" id="UP001221328"/>
    </source>
</evidence>
<feature type="transmembrane region" description="Helical" evidence="1">
    <location>
        <begin position="364"/>
        <end position="385"/>
    </location>
</feature>
<feature type="transmembrane region" description="Helical" evidence="1">
    <location>
        <begin position="397"/>
        <end position="416"/>
    </location>
</feature>
<reference evidence="2 3" key="1">
    <citation type="journal article" date="2015" name="Int. J. Syst. Evol. Microbiol.">
        <title>Streptomyces gilvifuscus sp. nov., an actinomycete that produces antibacterial compounds isolated from soil.</title>
        <authorList>
            <person name="Nguyen T.M."/>
            <person name="Kim J."/>
        </authorList>
    </citation>
    <scope>NUCLEOTIDE SEQUENCE [LARGE SCALE GENOMIC DNA]</scope>
    <source>
        <strain evidence="2 3">T113</strain>
    </source>
</reference>
<evidence type="ECO:0000256" key="1">
    <source>
        <dbReference type="SAM" id="Phobius"/>
    </source>
</evidence>
<dbReference type="RefSeq" id="WP_272177321.1">
    <property type="nucleotide sequence ID" value="NZ_JAQOSK010000013.1"/>
</dbReference>
<organism evidence="2 3">
    <name type="scientific">Streptomyces gilvifuscus</name>
    <dbReference type="NCBI Taxonomy" id="1550617"/>
    <lineage>
        <taxon>Bacteria</taxon>
        <taxon>Bacillati</taxon>
        <taxon>Actinomycetota</taxon>
        <taxon>Actinomycetes</taxon>
        <taxon>Kitasatosporales</taxon>
        <taxon>Streptomycetaceae</taxon>
        <taxon>Streptomyces</taxon>
    </lineage>
</organism>
<proteinExistence type="predicted"/>
<name>A0ABT5G1J2_9ACTN</name>